<gene>
    <name evidence="7" type="ORF">BRADI_1g47680v3</name>
</gene>
<sequence>MCISCKMRRVRRFTATTVTNRGCDFVKCMNHNPHEGGCDFWYWIDEYAWFLGETGTIPKESPMLIPKGWVELESGICGDSTSRRAASEDLDEIVRPLLGIVKEISEMIKMIVCLLIVIIAVMLYKN</sequence>
<dbReference type="HOGENOM" id="CLU_1984631_0_0_1"/>
<dbReference type="EnsemblPlants" id="KQK19330">
    <property type="protein sequence ID" value="KQK19330"/>
    <property type="gene ID" value="BRADI_1g47680v3"/>
</dbReference>
<dbReference type="Gramene" id="KQK19330">
    <property type="protein sequence ID" value="KQK19330"/>
    <property type="gene ID" value="BRADI_1g47680v3"/>
</dbReference>
<dbReference type="EMBL" id="CM000880">
    <property type="protein sequence ID" value="KQK19330.1"/>
    <property type="molecule type" value="Genomic_DNA"/>
</dbReference>
<keyword evidence="5" id="KW-0812">Transmembrane</keyword>
<evidence type="ECO:0000313" key="9">
    <source>
        <dbReference type="Proteomes" id="UP000008810"/>
    </source>
</evidence>
<feature type="transmembrane region" description="Helical" evidence="5">
    <location>
        <begin position="107"/>
        <end position="124"/>
    </location>
</feature>
<keyword evidence="2 4" id="KW-0863">Zinc-finger</keyword>
<feature type="domain" description="GRF-type" evidence="6">
    <location>
        <begin position="2"/>
        <end position="47"/>
    </location>
</feature>
<reference evidence="8" key="3">
    <citation type="submission" date="2018-08" db="UniProtKB">
        <authorList>
            <consortium name="EnsemblPlants"/>
        </authorList>
    </citation>
    <scope>IDENTIFICATION</scope>
    <source>
        <strain evidence="8">cv. Bd21</strain>
    </source>
</reference>
<keyword evidence="3" id="KW-0862">Zinc</keyword>
<evidence type="ECO:0000259" key="6">
    <source>
        <dbReference type="PROSITE" id="PS51999"/>
    </source>
</evidence>
<keyword evidence="5" id="KW-0472">Membrane</keyword>
<evidence type="ECO:0000313" key="8">
    <source>
        <dbReference type="EnsemblPlants" id="KQK19330"/>
    </source>
</evidence>
<dbReference type="InParanoid" id="I1H0G8"/>
<keyword evidence="9" id="KW-1185">Reference proteome</keyword>
<evidence type="ECO:0000256" key="5">
    <source>
        <dbReference type="SAM" id="Phobius"/>
    </source>
</evidence>
<organism evidence="7">
    <name type="scientific">Brachypodium distachyon</name>
    <name type="common">Purple false brome</name>
    <name type="synonym">Trachynia distachya</name>
    <dbReference type="NCBI Taxonomy" id="15368"/>
    <lineage>
        <taxon>Eukaryota</taxon>
        <taxon>Viridiplantae</taxon>
        <taxon>Streptophyta</taxon>
        <taxon>Embryophyta</taxon>
        <taxon>Tracheophyta</taxon>
        <taxon>Spermatophyta</taxon>
        <taxon>Magnoliopsida</taxon>
        <taxon>Liliopsida</taxon>
        <taxon>Poales</taxon>
        <taxon>Poaceae</taxon>
        <taxon>BOP clade</taxon>
        <taxon>Pooideae</taxon>
        <taxon>Stipodae</taxon>
        <taxon>Brachypodieae</taxon>
        <taxon>Brachypodium</taxon>
    </lineage>
</organism>
<reference evidence="7 8" key="1">
    <citation type="journal article" date="2010" name="Nature">
        <title>Genome sequencing and analysis of the model grass Brachypodium distachyon.</title>
        <authorList>
            <consortium name="International Brachypodium Initiative"/>
        </authorList>
    </citation>
    <scope>NUCLEOTIDE SEQUENCE [LARGE SCALE GENOMIC DNA]</scope>
    <source>
        <strain evidence="7 8">Bd21</strain>
    </source>
</reference>
<reference evidence="7" key="2">
    <citation type="submission" date="2017-06" db="EMBL/GenBank/DDBJ databases">
        <title>WGS assembly of Brachypodium distachyon.</title>
        <authorList>
            <consortium name="The International Brachypodium Initiative"/>
            <person name="Lucas S."/>
            <person name="Harmon-Smith M."/>
            <person name="Lail K."/>
            <person name="Tice H."/>
            <person name="Grimwood J."/>
            <person name="Bruce D."/>
            <person name="Barry K."/>
            <person name="Shu S."/>
            <person name="Lindquist E."/>
            <person name="Wang M."/>
            <person name="Pitluck S."/>
            <person name="Vogel J.P."/>
            <person name="Garvin D.F."/>
            <person name="Mockler T.C."/>
            <person name="Schmutz J."/>
            <person name="Rokhsar D."/>
            <person name="Bevan M.W."/>
        </authorList>
    </citation>
    <scope>NUCLEOTIDE SEQUENCE</scope>
    <source>
        <strain evidence="7">Bd21</strain>
    </source>
</reference>
<keyword evidence="5" id="KW-1133">Transmembrane helix</keyword>
<evidence type="ECO:0000256" key="1">
    <source>
        <dbReference type="ARBA" id="ARBA00022723"/>
    </source>
</evidence>
<dbReference type="AlphaFoldDB" id="I1H0G8"/>
<evidence type="ECO:0000256" key="2">
    <source>
        <dbReference type="ARBA" id="ARBA00022771"/>
    </source>
</evidence>
<dbReference type="InterPro" id="IPR010666">
    <property type="entry name" value="Znf_GRF"/>
</dbReference>
<protein>
    <recommendedName>
        <fullName evidence="6">GRF-type domain-containing protein</fullName>
    </recommendedName>
</protein>
<dbReference type="PROSITE" id="PS51999">
    <property type="entry name" value="ZF_GRF"/>
    <property type="match status" value="1"/>
</dbReference>
<dbReference type="Proteomes" id="UP000008810">
    <property type="component" value="Chromosome 1"/>
</dbReference>
<evidence type="ECO:0000313" key="7">
    <source>
        <dbReference type="EMBL" id="KQK19330.1"/>
    </source>
</evidence>
<evidence type="ECO:0000256" key="4">
    <source>
        <dbReference type="PROSITE-ProRule" id="PRU01343"/>
    </source>
</evidence>
<evidence type="ECO:0000256" key="3">
    <source>
        <dbReference type="ARBA" id="ARBA00022833"/>
    </source>
</evidence>
<dbReference type="OMA" id="ISCKMRR"/>
<proteinExistence type="predicted"/>
<dbReference type="GO" id="GO:0008270">
    <property type="term" value="F:zinc ion binding"/>
    <property type="evidence" value="ECO:0007669"/>
    <property type="project" value="UniProtKB-KW"/>
</dbReference>
<accession>I1H0G8</accession>
<keyword evidence="1" id="KW-0479">Metal-binding</keyword>
<name>I1H0G8_BRADI</name>